<comment type="similarity">
    <text evidence="7 8">Belongs to the formate--tetrahydrofolate ligase family.</text>
</comment>
<dbReference type="GO" id="GO:0005524">
    <property type="term" value="F:ATP binding"/>
    <property type="evidence" value="ECO:0007669"/>
    <property type="project" value="UniProtKB-UniRule"/>
</dbReference>
<dbReference type="CDD" id="cd00477">
    <property type="entry name" value="FTHFS"/>
    <property type="match status" value="1"/>
</dbReference>
<protein>
    <recommendedName>
        <fullName evidence="8">Formate--tetrahydrofolate ligase</fullName>
        <ecNumber evidence="8">6.3.4.3</ecNumber>
    </recommendedName>
    <alternativeName>
        <fullName evidence="8">Formyltetrahydrofolate synthetase</fullName>
        <shortName evidence="8">FHS</shortName>
        <shortName evidence="8">FTHFS</shortName>
    </alternativeName>
</protein>
<dbReference type="NCBIfam" id="NF010030">
    <property type="entry name" value="PRK13505.1"/>
    <property type="match status" value="1"/>
</dbReference>
<keyword evidence="5 8" id="KW-0067">ATP-binding</keyword>
<dbReference type="HAMAP" id="MF_01543">
    <property type="entry name" value="FTHFS"/>
    <property type="match status" value="1"/>
</dbReference>
<evidence type="ECO:0000256" key="2">
    <source>
        <dbReference type="ARBA" id="ARBA00022563"/>
    </source>
</evidence>
<dbReference type="InterPro" id="IPR020628">
    <property type="entry name" value="Formate_THF_ligase_CS"/>
</dbReference>
<organism evidence="9 10">
    <name type="scientific">Tissierella praeacuta DSM 18095</name>
    <dbReference type="NCBI Taxonomy" id="1123404"/>
    <lineage>
        <taxon>Bacteria</taxon>
        <taxon>Bacillati</taxon>
        <taxon>Bacillota</taxon>
        <taxon>Tissierellia</taxon>
        <taxon>Tissierellales</taxon>
        <taxon>Tissierellaceae</taxon>
        <taxon>Tissierella</taxon>
    </lineage>
</organism>
<dbReference type="FunFam" id="3.10.410.10:FF:000001">
    <property type="entry name" value="Putative formate--tetrahydrofolate ligase"/>
    <property type="match status" value="1"/>
</dbReference>
<evidence type="ECO:0000313" key="9">
    <source>
        <dbReference type="EMBL" id="SHE77282.1"/>
    </source>
</evidence>
<evidence type="ECO:0000256" key="3">
    <source>
        <dbReference type="ARBA" id="ARBA00022598"/>
    </source>
</evidence>
<dbReference type="PROSITE" id="PS00721">
    <property type="entry name" value="FTHFS_1"/>
    <property type="match status" value="1"/>
</dbReference>
<comment type="catalytic activity">
    <reaction evidence="6 8">
        <text>(6S)-5,6,7,8-tetrahydrofolate + formate + ATP = (6R)-10-formyltetrahydrofolate + ADP + phosphate</text>
        <dbReference type="Rhea" id="RHEA:20221"/>
        <dbReference type="ChEBI" id="CHEBI:15740"/>
        <dbReference type="ChEBI" id="CHEBI:30616"/>
        <dbReference type="ChEBI" id="CHEBI:43474"/>
        <dbReference type="ChEBI" id="CHEBI:57453"/>
        <dbReference type="ChEBI" id="CHEBI:195366"/>
        <dbReference type="ChEBI" id="CHEBI:456216"/>
        <dbReference type="EC" id="6.3.4.3"/>
    </reaction>
</comment>
<dbReference type="SUPFAM" id="SSF52540">
    <property type="entry name" value="P-loop containing nucleoside triphosphate hydrolases"/>
    <property type="match status" value="1"/>
</dbReference>
<dbReference type="STRING" id="1123404.SAMN02745784_01779"/>
<dbReference type="GeneID" id="90994249"/>
<dbReference type="RefSeq" id="WP_072975549.1">
    <property type="nucleotide sequence ID" value="NZ_FQTY01000006.1"/>
</dbReference>
<sequence>MKTDVQIAQEATMLPISEVASKLGIDEDKLIHYGKYKAKVDLGLLEELKDKPDGKLVLVTAINPTPAGEGKTTTNIGLSMGLNKIGKSAITALREPSLGPSFGVKGGAAGGGYAQVVPMEDINLHFTGDFHAITTAHNLISALLDNHIHQGNALNIDPRRVVWKRVLDMNDRALRDIVVGLGGKPNGMPRQDGFDITVASEIMAIFCLSKDLEDFKARVGEIIVAYKFDGSPVFAKDLQAQGAVALLMKDAVNPNLVQTLENTPALIHGGPFANIAHGCNSMLATKLALKMAEYTITEAGFGADLGAEKFFDIKCRFGGLKPDATVIVATIRALKYNGGVKKDELGSENLEALAKGFENLEKHIENVNKFGVPAIVAINKFPTDTEAELNYVLERCNSLGAEAVLSEVWGKGGEGGIEMAKAVVKVCETKESNFKPLYDVEDSIKTKIEKIAKEVYGADGVDFTKSCEKTIANIEKLGFDKMPICMAKTQYSLSDDPTLLGRPRGFKITVRDIKVSRGAGFLVALTGEIMTMPGLPKVPAANNIDILPSGEIVGLF</sequence>
<comment type="pathway">
    <text evidence="1 8">One-carbon metabolism; tetrahydrofolate interconversion.</text>
</comment>
<dbReference type="GO" id="GO:0035999">
    <property type="term" value="P:tetrahydrofolate interconversion"/>
    <property type="evidence" value="ECO:0007669"/>
    <property type="project" value="UniProtKB-UniRule"/>
</dbReference>
<dbReference type="GO" id="GO:0004329">
    <property type="term" value="F:formate-tetrahydrofolate ligase activity"/>
    <property type="evidence" value="ECO:0007669"/>
    <property type="project" value="UniProtKB-UniRule"/>
</dbReference>
<feature type="binding site" evidence="8">
    <location>
        <begin position="65"/>
        <end position="72"/>
    </location>
    <ligand>
        <name>ATP</name>
        <dbReference type="ChEBI" id="CHEBI:30616"/>
    </ligand>
</feature>
<dbReference type="FunFam" id="3.30.1510.10:FF:000001">
    <property type="entry name" value="Formate--tetrahydrofolate ligase"/>
    <property type="match status" value="1"/>
</dbReference>
<dbReference type="EMBL" id="FQTY01000006">
    <property type="protein sequence ID" value="SHE77282.1"/>
    <property type="molecule type" value="Genomic_DNA"/>
</dbReference>
<evidence type="ECO:0000256" key="5">
    <source>
        <dbReference type="ARBA" id="ARBA00022840"/>
    </source>
</evidence>
<evidence type="ECO:0000256" key="8">
    <source>
        <dbReference type="HAMAP-Rule" id="MF_01543"/>
    </source>
</evidence>
<keyword evidence="4 8" id="KW-0547">Nucleotide-binding</keyword>
<evidence type="ECO:0000256" key="7">
    <source>
        <dbReference type="ARBA" id="ARBA00061363"/>
    </source>
</evidence>
<name>A0A1M4W8H0_9FIRM</name>
<dbReference type="Gene3D" id="3.30.1510.10">
    <property type="entry name" value="Domain 2, N(10)-formyltetrahydrofolate synthetase"/>
    <property type="match status" value="1"/>
</dbReference>
<accession>A0A1M4W8H0</accession>
<keyword evidence="3 8" id="KW-0436">Ligase</keyword>
<dbReference type="Proteomes" id="UP000184114">
    <property type="component" value="Unassembled WGS sequence"/>
</dbReference>
<keyword evidence="2 8" id="KW-0554">One-carbon metabolism</keyword>
<dbReference type="PROSITE" id="PS00722">
    <property type="entry name" value="FTHFS_2"/>
    <property type="match status" value="1"/>
</dbReference>
<evidence type="ECO:0000313" key="10">
    <source>
        <dbReference type="Proteomes" id="UP000184114"/>
    </source>
</evidence>
<dbReference type="Pfam" id="PF01268">
    <property type="entry name" value="FTHFS"/>
    <property type="match status" value="1"/>
</dbReference>
<evidence type="ECO:0000256" key="4">
    <source>
        <dbReference type="ARBA" id="ARBA00022741"/>
    </source>
</evidence>
<evidence type="ECO:0000256" key="6">
    <source>
        <dbReference type="ARBA" id="ARBA00049033"/>
    </source>
</evidence>
<dbReference type="Gene3D" id="3.40.50.300">
    <property type="entry name" value="P-loop containing nucleotide triphosphate hydrolases"/>
    <property type="match status" value="1"/>
</dbReference>
<dbReference type="EC" id="6.3.4.3" evidence="8"/>
<evidence type="ECO:0000256" key="1">
    <source>
        <dbReference type="ARBA" id="ARBA00004777"/>
    </source>
</evidence>
<dbReference type="InterPro" id="IPR000559">
    <property type="entry name" value="Formate_THF_ligase"/>
</dbReference>
<proteinExistence type="inferred from homology"/>
<dbReference type="AlphaFoldDB" id="A0A1M4W8H0"/>
<reference evidence="10" key="1">
    <citation type="submission" date="2016-11" db="EMBL/GenBank/DDBJ databases">
        <authorList>
            <person name="Varghese N."/>
            <person name="Submissions S."/>
        </authorList>
    </citation>
    <scope>NUCLEOTIDE SEQUENCE [LARGE SCALE GENOMIC DNA]</scope>
    <source>
        <strain evidence="10">DSM 18095</strain>
    </source>
</reference>
<gene>
    <name evidence="8" type="primary">fhs</name>
    <name evidence="9" type="ORF">SAMN02745784_01779</name>
</gene>
<dbReference type="InterPro" id="IPR027417">
    <property type="entry name" value="P-loop_NTPase"/>
</dbReference>
<dbReference type="Gene3D" id="3.10.410.10">
    <property type="entry name" value="Formyltetrahydrofolate synthetase, domain 3"/>
    <property type="match status" value="1"/>
</dbReference>
<keyword evidence="10" id="KW-1185">Reference proteome</keyword>
<dbReference type="UniPathway" id="UPA00193"/>